<keyword evidence="3" id="KW-1185">Reference proteome</keyword>
<evidence type="ECO:0000259" key="1">
    <source>
        <dbReference type="Pfam" id="PF00550"/>
    </source>
</evidence>
<dbReference type="OrthoDB" id="3631648at2"/>
<dbReference type="SUPFAM" id="SSF47336">
    <property type="entry name" value="ACP-like"/>
    <property type="match status" value="1"/>
</dbReference>
<accession>A0A4U5W4I6</accession>
<organism evidence="2 3">
    <name type="scientific">Streptomyces lasalocidi</name>
    <name type="common">Streptomyces lasaliensis</name>
    <dbReference type="NCBI Taxonomy" id="324833"/>
    <lineage>
        <taxon>Bacteria</taxon>
        <taxon>Bacillati</taxon>
        <taxon>Actinomycetota</taxon>
        <taxon>Actinomycetes</taxon>
        <taxon>Kitasatosporales</taxon>
        <taxon>Streptomycetaceae</taxon>
        <taxon>Streptomyces</taxon>
    </lineage>
</organism>
<dbReference type="EMBL" id="SZNQ01000003">
    <property type="protein sequence ID" value="TKS96364.1"/>
    <property type="molecule type" value="Genomic_DNA"/>
</dbReference>
<comment type="caution">
    <text evidence="2">The sequence shown here is derived from an EMBL/GenBank/DDBJ whole genome shotgun (WGS) entry which is preliminary data.</text>
</comment>
<name>A0A4U5W4I6_STRLS</name>
<feature type="domain" description="Carrier" evidence="1">
    <location>
        <begin position="9"/>
        <end position="70"/>
    </location>
</feature>
<proteinExistence type="predicted"/>
<evidence type="ECO:0000313" key="2">
    <source>
        <dbReference type="EMBL" id="TKS96364.1"/>
    </source>
</evidence>
<reference evidence="2 3" key="1">
    <citation type="submission" date="2019-04" db="EMBL/GenBank/DDBJ databases">
        <title>Streptomyces lasaliensis sp. nov., an Actinomycete isolated from soil which produces the polyether antibiotic lasalocid.</title>
        <authorList>
            <person name="Erwin G."/>
            <person name="Haber C."/>
        </authorList>
    </citation>
    <scope>NUCLEOTIDE SEQUENCE [LARGE SCALE GENOMIC DNA]</scope>
    <source>
        <strain evidence="2 3">X-537</strain>
    </source>
</reference>
<dbReference type="Pfam" id="PF00550">
    <property type="entry name" value="PP-binding"/>
    <property type="match status" value="1"/>
</dbReference>
<dbReference type="InterPro" id="IPR009081">
    <property type="entry name" value="PP-bd_ACP"/>
</dbReference>
<dbReference type="AlphaFoldDB" id="A0A4U5W4I6"/>
<dbReference type="RefSeq" id="WP_137311460.1">
    <property type="nucleotide sequence ID" value="NZ_SZNQ01000003.1"/>
</dbReference>
<evidence type="ECO:0000313" key="3">
    <source>
        <dbReference type="Proteomes" id="UP000305929"/>
    </source>
</evidence>
<dbReference type="Gene3D" id="1.10.1200.10">
    <property type="entry name" value="ACP-like"/>
    <property type="match status" value="1"/>
</dbReference>
<sequence>MEITDRVTVLLHKHFGVRLDESFDVPLHQLAIDSLAAEELLRMVEDECAIDMTDVTLTSKDTIGSLMEMVRQKAAVA</sequence>
<gene>
    <name evidence="2" type="ORF">E4U91_37495</name>
</gene>
<protein>
    <submittedName>
        <fullName evidence="2">Acyl carrier protein</fullName>
    </submittedName>
</protein>
<dbReference type="Proteomes" id="UP000305929">
    <property type="component" value="Unassembled WGS sequence"/>
</dbReference>
<dbReference type="InterPro" id="IPR036736">
    <property type="entry name" value="ACP-like_sf"/>
</dbReference>